<dbReference type="GO" id="GO:0005667">
    <property type="term" value="C:transcription regulator complex"/>
    <property type="evidence" value="ECO:0007669"/>
    <property type="project" value="TreeGrafter"/>
</dbReference>
<protein>
    <recommendedName>
        <fullName evidence="3">Mediator of RNA polymerase II transcription subunit 23</fullName>
    </recommendedName>
    <alternativeName>
        <fullName evidence="7">Mediator complex subunit 23</fullName>
    </alternativeName>
</protein>
<name>A0A7R9F9N9_9NEOP</name>
<accession>A0A7R9F9N9</accession>
<dbReference type="EMBL" id="OD571747">
    <property type="protein sequence ID" value="CAD7449452.1"/>
    <property type="molecule type" value="Genomic_DNA"/>
</dbReference>
<dbReference type="Pfam" id="PF11573">
    <property type="entry name" value="Med23"/>
    <property type="match status" value="2"/>
</dbReference>
<gene>
    <name evidence="8" type="ORF">TBIB3V08_LOCUS11727</name>
</gene>
<evidence type="ECO:0000256" key="2">
    <source>
        <dbReference type="ARBA" id="ARBA00010222"/>
    </source>
</evidence>
<organism evidence="8">
    <name type="scientific">Timema bartmani</name>
    <dbReference type="NCBI Taxonomy" id="61472"/>
    <lineage>
        <taxon>Eukaryota</taxon>
        <taxon>Metazoa</taxon>
        <taxon>Ecdysozoa</taxon>
        <taxon>Arthropoda</taxon>
        <taxon>Hexapoda</taxon>
        <taxon>Insecta</taxon>
        <taxon>Pterygota</taxon>
        <taxon>Neoptera</taxon>
        <taxon>Polyneoptera</taxon>
        <taxon>Phasmatodea</taxon>
        <taxon>Timematodea</taxon>
        <taxon>Timematoidea</taxon>
        <taxon>Timematidae</taxon>
        <taxon>Timema</taxon>
    </lineage>
</organism>
<evidence type="ECO:0000256" key="5">
    <source>
        <dbReference type="ARBA" id="ARBA00023163"/>
    </source>
</evidence>
<keyword evidence="6" id="KW-0539">Nucleus</keyword>
<dbReference type="GO" id="GO:0006357">
    <property type="term" value="P:regulation of transcription by RNA polymerase II"/>
    <property type="evidence" value="ECO:0007669"/>
    <property type="project" value="TreeGrafter"/>
</dbReference>
<evidence type="ECO:0000313" key="8">
    <source>
        <dbReference type="EMBL" id="CAD7449452.1"/>
    </source>
</evidence>
<dbReference type="GO" id="GO:0016592">
    <property type="term" value="C:mediator complex"/>
    <property type="evidence" value="ECO:0007669"/>
    <property type="project" value="TreeGrafter"/>
</dbReference>
<comment type="subcellular location">
    <subcellularLocation>
        <location evidence="1">Nucleus</location>
    </subcellularLocation>
</comment>
<evidence type="ECO:0000256" key="7">
    <source>
        <dbReference type="ARBA" id="ARBA00031961"/>
    </source>
</evidence>
<evidence type="ECO:0000256" key="1">
    <source>
        <dbReference type="ARBA" id="ARBA00004123"/>
    </source>
</evidence>
<evidence type="ECO:0000256" key="3">
    <source>
        <dbReference type="ARBA" id="ARBA00019696"/>
    </source>
</evidence>
<evidence type="ECO:0000256" key="6">
    <source>
        <dbReference type="ARBA" id="ARBA00023242"/>
    </source>
</evidence>
<dbReference type="PANTHER" id="PTHR12691:SF10">
    <property type="entry name" value="MEDIATOR OF RNA POLYMERASE II TRANSCRIPTION SUBUNIT 23"/>
    <property type="match status" value="1"/>
</dbReference>
<reference evidence="8" key="1">
    <citation type="submission" date="2020-11" db="EMBL/GenBank/DDBJ databases">
        <authorList>
            <person name="Tran Van P."/>
        </authorList>
    </citation>
    <scope>NUCLEOTIDE SEQUENCE</scope>
</reference>
<dbReference type="PANTHER" id="PTHR12691">
    <property type="entry name" value="MEDIATOR OF RNA POLYMERASE II TRANSCRIPTION SUBUNIT 23"/>
    <property type="match status" value="1"/>
</dbReference>
<comment type="similarity">
    <text evidence="2">Belongs to the Mediator complex subunit 23 family.</text>
</comment>
<keyword evidence="5" id="KW-0804">Transcription</keyword>
<dbReference type="AlphaFoldDB" id="A0A7R9F9N9"/>
<evidence type="ECO:0000256" key="4">
    <source>
        <dbReference type="ARBA" id="ARBA00023015"/>
    </source>
</evidence>
<dbReference type="InterPro" id="IPR021629">
    <property type="entry name" value="Mediator_Med23"/>
</dbReference>
<sequence>MPTEEAIEGVTEGATEEGWTVNQLLKEKTGYDENALTEDEDNGDKTSGNKVEGIEEAFSCFLVHRPELEAEKIQNWQHELQTVFIATPSEHQEAGVRQYLVMAAGMTNSSRLKMMVCECILACEKLQYLQGDFWVECFNLIRRIIGGVDYKGVREIMKGCRERAQTIPSILNASVLPQLRALENKLAHLLSSFVESFRSTAQMVSIIGHSLKRPVVEHSGYADHLINPWKLDPATLKFTLKGNLPYDPELLKPQTGLLRYVLEQPYSRDMVCSMLGLQKQTHWKTTDKMDGPSAEGHGSWTGDTWLREKFGKIDRNGRGCARRPAEMETLNDDDDDHKQRCVALEEQLVELVILAMERSETEADSEDVTNSHWLWLHLSSQLIYFVLFQFASFPNIVMALHEKLAGRDLRRGRDHMMWVLLQFISGSIQRNPVS</sequence>
<dbReference type="GO" id="GO:0010628">
    <property type="term" value="P:positive regulation of gene expression"/>
    <property type="evidence" value="ECO:0007669"/>
    <property type="project" value="TreeGrafter"/>
</dbReference>
<proteinExistence type="inferred from homology"/>
<keyword evidence="4" id="KW-0805">Transcription regulation</keyword>